<comment type="caution">
    <text evidence="2">The sequence shown here is derived from an EMBL/GenBank/DDBJ whole genome shotgun (WGS) entry which is preliminary data.</text>
</comment>
<dbReference type="EMBL" id="JABTTQ020000002">
    <property type="protein sequence ID" value="KAK6162971.1"/>
    <property type="molecule type" value="Genomic_DNA"/>
</dbReference>
<dbReference type="Proteomes" id="UP001318860">
    <property type="component" value="Unassembled WGS sequence"/>
</dbReference>
<dbReference type="PANTHER" id="PTHR46609:SF4">
    <property type="entry name" value="RESTRICTION ENDONUCLEASE, TYPE II-LIKE SUPERFAMILY PROTEIN"/>
    <property type="match status" value="1"/>
</dbReference>
<dbReference type="InterPro" id="IPR011604">
    <property type="entry name" value="PDDEXK-like_dom_sf"/>
</dbReference>
<evidence type="ECO:0000313" key="2">
    <source>
        <dbReference type="EMBL" id="KAK6162971.1"/>
    </source>
</evidence>
<organism evidence="2 3">
    <name type="scientific">Rehmannia glutinosa</name>
    <name type="common">Chinese foxglove</name>
    <dbReference type="NCBI Taxonomy" id="99300"/>
    <lineage>
        <taxon>Eukaryota</taxon>
        <taxon>Viridiplantae</taxon>
        <taxon>Streptophyta</taxon>
        <taxon>Embryophyta</taxon>
        <taxon>Tracheophyta</taxon>
        <taxon>Spermatophyta</taxon>
        <taxon>Magnoliopsida</taxon>
        <taxon>eudicotyledons</taxon>
        <taxon>Gunneridae</taxon>
        <taxon>Pentapetalae</taxon>
        <taxon>asterids</taxon>
        <taxon>lamiids</taxon>
        <taxon>Lamiales</taxon>
        <taxon>Orobanchaceae</taxon>
        <taxon>Rehmannieae</taxon>
        <taxon>Rehmannia</taxon>
    </lineage>
</organism>
<keyword evidence="3" id="KW-1185">Reference proteome</keyword>
<name>A0ABR0XV04_REHGL</name>
<proteinExistence type="predicted"/>
<dbReference type="Gene3D" id="3.90.320.10">
    <property type="match status" value="1"/>
</dbReference>
<gene>
    <name evidence="2" type="ORF">DH2020_002812</name>
</gene>
<evidence type="ECO:0000259" key="1">
    <source>
        <dbReference type="Pfam" id="PF09588"/>
    </source>
</evidence>
<evidence type="ECO:0000313" key="3">
    <source>
        <dbReference type="Proteomes" id="UP001318860"/>
    </source>
</evidence>
<accession>A0ABR0XV04</accession>
<dbReference type="InterPro" id="IPR011335">
    <property type="entry name" value="Restrct_endonuc-II-like"/>
</dbReference>
<sequence length="385" mass="44696">MMDLFSVDGFDCLSPVNAKIGLKFSLETRNITIIDRDLHCPVLWLLLRKLKNLKISISSVGYLKFNKHINNFKKIIISPFCGNRRWYSGSPCEIFSSKSHPILQSSGLQHWFKNWQHLRKHKLTASTFGLAIGFWPRGRARLWLEKLGTIEPFSGNLATCWSNIKEEEALERYKLITGNTVTYPEFQVYGKKNPEDNWLAASPDGAVDSFYYGLPTRGVLEIKCPYFGGDMSRAFPWKRVPLHYIPQAQGLMEILDRDWMDMYVWTVNGSSLFRIHRDVEYWNTLKIALSDFWWKHVQPAKEICNRSVITNPLIELSSFRPAPKHELYQSIVYESKLVVDDSKLLMREIHGRKDQRKIEEFKNTMNMGLLQGYVKLINSGVEHGV</sequence>
<reference evidence="2 3" key="1">
    <citation type="journal article" date="2021" name="Comput. Struct. Biotechnol. J.">
        <title>De novo genome assembly of the potent medicinal plant Rehmannia glutinosa using nanopore technology.</title>
        <authorList>
            <person name="Ma L."/>
            <person name="Dong C."/>
            <person name="Song C."/>
            <person name="Wang X."/>
            <person name="Zheng X."/>
            <person name="Niu Y."/>
            <person name="Chen S."/>
            <person name="Feng W."/>
        </authorList>
    </citation>
    <scope>NUCLEOTIDE SEQUENCE [LARGE SCALE GENOMIC DNA]</scope>
    <source>
        <strain evidence="2">DH-2019</strain>
    </source>
</reference>
<feature type="domain" description="YqaJ viral recombinase" evidence="1">
    <location>
        <begin position="114"/>
        <end position="253"/>
    </location>
</feature>
<dbReference type="Pfam" id="PF09588">
    <property type="entry name" value="YqaJ"/>
    <property type="match status" value="1"/>
</dbReference>
<dbReference type="InterPro" id="IPR019080">
    <property type="entry name" value="YqaJ_viral_recombinase"/>
</dbReference>
<dbReference type="InterPro" id="IPR051703">
    <property type="entry name" value="NF-kappa-B_Signaling_Reg"/>
</dbReference>
<dbReference type="SUPFAM" id="SSF52980">
    <property type="entry name" value="Restriction endonuclease-like"/>
    <property type="match status" value="1"/>
</dbReference>
<protein>
    <recommendedName>
        <fullName evidence="1">YqaJ viral recombinase domain-containing protein</fullName>
    </recommendedName>
</protein>
<dbReference type="PANTHER" id="PTHR46609">
    <property type="entry name" value="EXONUCLEASE, PHAGE-TYPE/RECB, C-TERMINAL DOMAIN-CONTAINING PROTEIN"/>
    <property type="match status" value="1"/>
</dbReference>
<dbReference type="CDD" id="cd22343">
    <property type="entry name" value="PDDEXK_lambda_exonuclease-like"/>
    <property type="match status" value="1"/>
</dbReference>